<keyword evidence="2 9" id="KW-0121">Carboxypeptidase</keyword>
<dbReference type="PIRSF" id="PIRSF028757">
    <property type="entry name" value="LD-carboxypeptidase"/>
    <property type="match status" value="1"/>
</dbReference>
<dbReference type="GO" id="GO:0004180">
    <property type="term" value="F:carboxypeptidase activity"/>
    <property type="evidence" value="ECO:0007669"/>
    <property type="project" value="UniProtKB-KW"/>
</dbReference>
<evidence type="ECO:0000313" key="10">
    <source>
        <dbReference type="Proteomes" id="UP000221024"/>
    </source>
</evidence>
<evidence type="ECO:0000259" key="8">
    <source>
        <dbReference type="Pfam" id="PF17676"/>
    </source>
</evidence>
<dbReference type="InterPro" id="IPR040921">
    <property type="entry name" value="Peptidase_S66C"/>
</dbReference>
<dbReference type="InterPro" id="IPR040449">
    <property type="entry name" value="Peptidase_S66_N"/>
</dbReference>
<dbReference type="SUPFAM" id="SSF52317">
    <property type="entry name" value="Class I glutamine amidotransferase-like"/>
    <property type="match status" value="1"/>
</dbReference>
<keyword evidence="4" id="KW-0378">Hydrolase</keyword>
<evidence type="ECO:0000256" key="6">
    <source>
        <dbReference type="PIRSR" id="PIRSR028757-1"/>
    </source>
</evidence>
<dbReference type="Pfam" id="PF17676">
    <property type="entry name" value="Peptidase_S66C"/>
    <property type="match status" value="1"/>
</dbReference>
<dbReference type="PANTHER" id="PTHR30237">
    <property type="entry name" value="MURAMOYLTETRAPEPTIDE CARBOXYPEPTIDASE"/>
    <property type="match status" value="1"/>
</dbReference>
<evidence type="ECO:0000313" key="9">
    <source>
        <dbReference type="EMBL" id="PEN04963.1"/>
    </source>
</evidence>
<reference evidence="9 10" key="1">
    <citation type="submission" date="2017-10" db="EMBL/GenBank/DDBJ databases">
        <title>Draft genome of Longimonas halophila.</title>
        <authorList>
            <person name="Goh K.M."/>
            <person name="Shamsir M.S."/>
            <person name="Lim S.W."/>
        </authorList>
    </citation>
    <scope>NUCLEOTIDE SEQUENCE [LARGE SCALE GENOMIC DNA]</scope>
    <source>
        <strain evidence="9 10">KCTC 42399</strain>
    </source>
</reference>
<comment type="caution">
    <text evidence="9">The sequence shown here is derived from an EMBL/GenBank/DDBJ whole genome shotgun (WGS) entry which is preliminary data.</text>
</comment>
<dbReference type="AlphaFoldDB" id="A0A2H3NI59"/>
<dbReference type="InterPro" id="IPR029062">
    <property type="entry name" value="Class_I_gatase-like"/>
</dbReference>
<dbReference type="GO" id="GO:0008236">
    <property type="term" value="F:serine-type peptidase activity"/>
    <property type="evidence" value="ECO:0007669"/>
    <property type="project" value="UniProtKB-KW"/>
</dbReference>
<organism evidence="9 10">
    <name type="scientific">Longimonas halophila</name>
    <dbReference type="NCBI Taxonomy" id="1469170"/>
    <lineage>
        <taxon>Bacteria</taxon>
        <taxon>Pseudomonadati</taxon>
        <taxon>Rhodothermota</taxon>
        <taxon>Rhodothermia</taxon>
        <taxon>Rhodothermales</taxon>
        <taxon>Salisaetaceae</taxon>
        <taxon>Longimonas</taxon>
    </lineage>
</organism>
<dbReference type="PANTHER" id="PTHR30237:SF2">
    <property type="entry name" value="MUREIN TETRAPEPTIDE CARBOXYPEPTIDASE"/>
    <property type="match status" value="1"/>
</dbReference>
<keyword evidence="10" id="KW-1185">Reference proteome</keyword>
<dbReference type="CDD" id="cd07025">
    <property type="entry name" value="Peptidase_S66"/>
    <property type="match status" value="1"/>
</dbReference>
<feature type="active site" description="Nucleophile" evidence="6">
    <location>
        <position position="107"/>
    </location>
</feature>
<gene>
    <name evidence="9" type="ORF">CRI93_14355</name>
</gene>
<evidence type="ECO:0000256" key="4">
    <source>
        <dbReference type="ARBA" id="ARBA00022801"/>
    </source>
</evidence>
<evidence type="ECO:0000256" key="5">
    <source>
        <dbReference type="ARBA" id="ARBA00022825"/>
    </source>
</evidence>
<dbReference type="InterPro" id="IPR003507">
    <property type="entry name" value="S66_fam"/>
</dbReference>
<name>A0A2H3NI59_9BACT</name>
<accession>A0A2H3NI59</accession>
<evidence type="ECO:0000259" key="7">
    <source>
        <dbReference type="Pfam" id="PF02016"/>
    </source>
</evidence>
<evidence type="ECO:0000256" key="2">
    <source>
        <dbReference type="ARBA" id="ARBA00022645"/>
    </source>
</evidence>
<comment type="similarity">
    <text evidence="1">Belongs to the peptidase S66 family.</text>
</comment>
<dbReference type="InterPro" id="IPR027461">
    <property type="entry name" value="Carboxypeptidase_A_C_sf"/>
</dbReference>
<keyword evidence="3" id="KW-0645">Protease</keyword>
<proteinExistence type="inferred from homology"/>
<dbReference type="Gene3D" id="3.40.50.10740">
    <property type="entry name" value="Class I glutamine amidotransferase-like"/>
    <property type="match status" value="1"/>
</dbReference>
<dbReference type="GO" id="GO:0006508">
    <property type="term" value="P:proteolysis"/>
    <property type="evidence" value="ECO:0007669"/>
    <property type="project" value="UniProtKB-KW"/>
</dbReference>
<dbReference type="OrthoDB" id="9807329at2"/>
<evidence type="ECO:0000256" key="1">
    <source>
        <dbReference type="ARBA" id="ARBA00010233"/>
    </source>
</evidence>
<feature type="active site" description="Charge relay system" evidence="6">
    <location>
        <position position="272"/>
    </location>
</feature>
<dbReference type="SUPFAM" id="SSF141986">
    <property type="entry name" value="LD-carboxypeptidase A C-terminal domain-like"/>
    <property type="match status" value="1"/>
</dbReference>
<sequence>MPVLQPGARAHIVAPASAPRQAARYTAGVQALQREWTLIEAYAPSSPHGYLSMPDAERAAQLQRALTAPGVEAVLCARGGYGTMRLLPHLDWNAMARATPRWIVGYSDITALQWACWTHLRWPSLSGPVVTEWTQLPAAMRAEVFRSTDPAPYTPAWHGHPPPTPWTTGTARGPLLGGTLSVLTRLLGTPHMPDLTGAILLLEDVQEPPYAVDRMLMHLELAGVLDDLAGVLLGQFSVPDVVRQPTLSMDTVLRDYFADRPYPVLAEVPYGHLMPRCIWPMGVPVRLDTSTPAAPVVCYPDDRCPEAMGDTEPPAESQN</sequence>
<dbReference type="Gene3D" id="3.50.30.60">
    <property type="entry name" value="LD-carboxypeptidase A C-terminal domain-like"/>
    <property type="match status" value="1"/>
</dbReference>
<feature type="active site" description="Charge relay system" evidence="6">
    <location>
        <position position="203"/>
    </location>
</feature>
<dbReference type="Proteomes" id="UP000221024">
    <property type="component" value="Unassembled WGS sequence"/>
</dbReference>
<dbReference type="InterPro" id="IPR027478">
    <property type="entry name" value="LdcA_N"/>
</dbReference>
<feature type="domain" description="LD-carboxypeptidase N-terminal" evidence="7">
    <location>
        <begin position="11"/>
        <end position="127"/>
    </location>
</feature>
<feature type="domain" description="LD-carboxypeptidase C-terminal" evidence="8">
    <location>
        <begin position="172"/>
        <end position="287"/>
    </location>
</feature>
<dbReference type="Pfam" id="PF02016">
    <property type="entry name" value="Peptidase_S66"/>
    <property type="match status" value="1"/>
</dbReference>
<evidence type="ECO:0000256" key="3">
    <source>
        <dbReference type="ARBA" id="ARBA00022670"/>
    </source>
</evidence>
<protein>
    <submittedName>
        <fullName evidence="9">LD-carboxypeptidase</fullName>
    </submittedName>
</protein>
<keyword evidence="5" id="KW-0720">Serine protease</keyword>
<dbReference type="EMBL" id="PDEP01000019">
    <property type="protein sequence ID" value="PEN04963.1"/>
    <property type="molecule type" value="Genomic_DNA"/>
</dbReference>